<evidence type="ECO:0000313" key="14">
    <source>
        <dbReference type="Ensembl" id="ENSGALP00010001032.1"/>
    </source>
</evidence>
<dbReference type="SMART" id="SM00670">
    <property type="entry name" value="PINc"/>
    <property type="match status" value="1"/>
</dbReference>
<sequence>MLTSRTFLKRTRAGAVVKVVREHYLRDDIPCGADACPLCPVRPGQPLGLEARPSGAASSLCPGPHYLLPDTNLLLHQIDILEDPVIKNVIVLQTVLQEVRSRSAPVYKRIRDVIGNPEKHFYSFTNEHHRETYIQQEQGESSNDRNDRAIRVAVKWYSEHLKKIQNEENEDIQVIFLTNDRNNKEKALEEGITAYTCEEYIKSLIDNPDLVDRLACVSDEGKEIESGKIIFPEHIPLSKLQQGIKSGIYLQGTYRASRENYLEATVWVHGDAEENKEIIIQGLKHLNRAVHEDIVAVELLAKDEWVAPSSVVLQDDGQNEDDIEMEEEKENIGHFVKNLGSAGDKETETEVLLLEHDVPHQPFSQNVLSFLPKMPWSITEKDMKYREDLRHLYVCSVDPPGCTDIDDALHCREIENGNLEVGVHIADVSHFIRPGNALDEESARRGTTVYLCEKRIDMVPELLSSNLCSLRSNVDRLAFSCIWEMNQKAEILKTRFTKSIINSKASLTYAEAQMRIDSAAMNDDITVSLRGLNKLAKILKKKRIDNGALTLSSPEVRFHMDSETHDPIDLQTKELRETNSMVEEFMLLANVSVAQKIYDEFPEFALLRKHPAPPPSNYDILVKAAKSKNLEIKTDSAKALAESLDKAESPDFPYLNTLLRILTTRCMMQAVYFCSGMDSDFHHYGLASPIYTHFTSPIRRYADIIVHRLLAVAIGADSTYPELTDKHKLADLCKNLNYRHKMAQYAQRASVAFHTQLFFKTKGVVNEDAYILFVRRNAVVVLIPKYGLEGTVFFEEKDKPTPKLDYNSEVPSLTVEDTTLCVFDKVTVSVTLDASNIQHQKIRMELVEPKILASGVPAHLSTETSSNNEPEKKKKKLQQ</sequence>
<proteinExistence type="evidence at protein level"/>
<evidence type="ECO:0007829" key="16">
    <source>
        <dbReference type="PeptideAtlas" id="A0A8V0X129"/>
    </source>
</evidence>
<dbReference type="PROSITE" id="PS01175">
    <property type="entry name" value="RIBONUCLEASE_II"/>
    <property type="match status" value="1"/>
</dbReference>
<evidence type="ECO:0000259" key="13">
    <source>
        <dbReference type="SMART" id="SM00955"/>
    </source>
</evidence>
<dbReference type="InterPro" id="IPR012340">
    <property type="entry name" value="NA-bd_OB-fold"/>
</dbReference>
<keyword evidence="6" id="KW-0271">Exosome</keyword>
<dbReference type="InterPro" id="IPR001900">
    <property type="entry name" value="RNase_II/R"/>
</dbReference>
<evidence type="ECO:0000256" key="10">
    <source>
        <dbReference type="RuleBase" id="RU003901"/>
    </source>
</evidence>
<reference evidence="14" key="1">
    <citation type="submission" date="2020-11" db="EMBL/GenBank/DDBJ databases">
        <title>Gallus gallus (Chicken) genome, bGalGal1, GRCg7b, maternal haplotype autosomes + Z &amp; W.</title>
        <authorList>
            <person name="Warren W."/>
            <person name="Formenti G."/>
            <person name="Fedrigo O."/>
            <person name="Haase B."/>
            <person name="Mountcastle J."/>
            <person name="Balacco J."/>
            <person name="Tracey A."/>
            <person name="Schneider V."/>
            <person name="Okimoto R."/>
            <person name="Cheng H."/>
            <person name="Hawken R."/>
            <person name="Howe K."/>
            <person name="Jarvis E.D."/>
        </authorList>
    </citation>
    <scope>NUCLEOTIDE SEQUENCE [LARGE SCALE GENOMIC DNA]</scope>
    <source>
        <strain evidence="14">Broiler</strain>
    </source>
</reference>
<dbReference type="SUPFAM" id="SSF50249">
    <property type="entry name" value="Nucleic acid-binding proteins"/>
    <property type="match status" value="3"/>
</dbReference>
<dbReference type="InterPro" id="IPR033771">
    <property type="entry name" value="Rrp44_CSD1"/>
</dbReference>
<keyword evidence="8" id="KW-0694">RNA-binding</keyword>
<keyword evidence="16" id="KW-1267">Proteomics identification</keyword>
<gene>
    <name evidence="14" type="primary">DIS3</name>
</gene>
<accession>A0A8V0X129</accession>
<keyword evidence="4" id="KW-0540">Nuclease</keyword>
<dbReference type="InterPro" id="IPR029060">
    <property type="entry name" value="PIN-like_dom_sf"/>
</dbReference>
<dbReference type="Gene3D" id="2.40.50.140">
    <property type="entry name" value="Nucleic acid-binding proteins"/>
    <property type="match status" value="1"/>
</dbReference>
<dbReference type="PANTHER" id="PTHR23355">
    <property type="entry name" value="RIBONUCLEASE"/>
    <property type="match status" value="1"/>
</dbReference>
<dbReference type="Pfam" id="PF17849">
    <property type="entry name" value="OB_Dis3"/>
    <property type="match status" value="1"/>
</dbReference>
<protein>
    <submittedName>
        <fullName evidence="14">DIS3 homolog, exosome endoribonuclease and 3'-5' exoribonuclease</fullName>
    </submittedName>
</protein>
<dbReference type="Pfam" id="PF13638">
    <property type="entry name" value="PIN_4"/>
    <property type="match status" value="1"/>
</dbReference>
<dbReference type="Gene3D" id="2.40.50.690">
    <property type="match status" value="1"/>
</dbReference>
<dbReference type="Proteomes" id="UP000000539">
    <property type="component" value="Chromosome 1"/>
</dbReference>
<evidence type="ECO:0000256" key="8">
    <source>
        <dbReference type="ARBA" id="ARBA00022884"/>
    </source>
</evidence>
<dbReference type="GO" id="GO:0000178">
    <property type="term" value="C:exosome (RNase complex)"/>
    <property type="evidence" value="ECO:0007669"/>
    <property type="project" value="UniProtKB-KW"/>
</dbReference>
<reference evidence="14" key="3">
    <citation type="submission" date="2025-09" db="UniProtKB">
        <authorList>
            <consortium name="Ensembl"/>
        </authorList>
    </citation>
    <scope>IDENTIFICATION</scope>
    <source>
        <strain evidence="14">broiler</strain>
    </source>
</reference>
<dbReference type="SUPFAM" id="SSF88723">
    <property type="entry name" value="PIN domain-like"/>
    <property type="match status" value="1"/>
</dbReference>
<dbReference type="InterPro" id="IPR050180">
    <property type="entry name" value="RNR_Ribonuclease"/>
</dbReference>
<dbReference type="Pfam" id="PF17215">
    <property type="entry name" value="Rrp44_S1"/>
    <property type="match status" value="1"/>
</dbReference>
<evidence type="ECO:0000259" key="12">
    <source>
        <dbReference type="SMART" id="SM00670"/>
    </source>
</evidence>
<evidence type="ECO:0000256" key="4">
    <source>
        <dbReference type="ARBA" id="ARBA00022722"/>
    </source>
</evidence>
<comment type="subcellular location">
    <subcellularLocation>
        <location evidence="1">Nucleus</location>
    </subcellularLocation>
</comment>
<dbReference type="FunFam" id="2.40.50.140:FF:000125">
    <property type="entry name" value="exosome complex exonuclease RRP44 isoform X1"/>
    <property type="match status" value="1"/>
</dbReference>
<dbReference type="OrthoDB" id="372421at2759"/>
<keyword evidence="9" id="KW-0539">Nucleus</keyword>
<dbReference type="FunFam" id="2.40.50.690:FF:000002">
    <property type="entry name" value="exosome complex exonuclease RRP44 isoform X1"/>
    <property type="match status" value="1"/>
</dbReference>
<dbReference type="InterPro" id="IPR033770">
    <property type="entry name" value="RRP44_S1"/>
</dbReference>
<dbReference type="SMART" id="SM00955">
    <property type="entry name" value="RNB"/>
    <property type="match status" value="1"/>
</dbReference>
<evidence type="ECO:0000256" key="1">
    <source>
        <dbReference type="ARBA" id="ARBA00004123"/>
    </source>
</evidence>
<reference evidence="14" key="2">
    <citation type="submission" date="2025-08" db="UniProtKB">
        <authorList>
            <consortium name="Ensembl"/>
        </authorList>
    </citation>
    <scope>IDENTIFICATION</scope>
    <source>
        <strain evidence="14">broiler</strain>
    </source>
</reference>
<keyword evidence="7" id="KW-0269">Exonuclease</keyword>
<evidence type="ECO:0000256" key="3">
    <source>
        <dbReference type="ARBA" id="ARBA00022552"/>
    </source>
</evidence>
<evidence type="ECO:0000256" key="9">
    <source>
        <dbReference type="ARBA" id="ARBA00023242"/>
    </source>
</evidence>
<dbReference type="PANTHER" id="PTHR23355:SF35">
    <property type="entry name" value="EXOSOME COMPLEX EXONUCLEASE RRP44"/>
    <property type="match status" value="1"/>
</dbReference>
<dbReference type="InterPro" id="IPR041505">
    <property type="entry name" value="Dis3_CSD2"/>
</dbReference>
<dbReference type="GeneTree" id="ENSGT00530000063106"/>
<comment type="similarity">
    <text evidence="2 10">Belongs to the RNR ribonuclease family.</text>
</comment>
<feature type="domain" description="RNB" evidence="13">
    <location>
        <begin position="386"/>
        <end position="716"/>
    </location>
</feature>
<dbReference type="GO" id="GO:0006364">
    <property type="term" value="P:rRNA processing"/>
    <property type="evidence" value="ECO:0007669"/>
    <property type="project" value="UniProtKB-KW"/>
</dbReference>
<keyword evidence="5" id="KW-0378">Hydrolase</keyword>
<evidence type="ECO:0000256" key="11">
    <source>
        <dbReference type="SAM" id="MobiDB-lite"/>
    </source>
</evidence>
<keyword evidence="3" id="KW-0698">rRNA processing</keyword>
<dbReference type="Gene3D" id="3.40.50.1010">
    <property type="entry name" value="5'-nuclease"/>
    <property type="match status" value="1"/>
</dbReference>
<dbReference type="FunFam" id="3.40.50.1010:FF:000010">
    <property type="entry name" value="Exosome complex exonuclease DIS3"/>
    <property type="match status" value="1"/>
</dbReference>
<feature type="domain" description="PIN" evidence="12">
    <location>
        <begin position="65"/>
        <end position="185"/>
    </location>
</feature>
<feature type="region of interest" description="Disordered" evidence="11">
    <location>
        <begin position="857"/>
        <end position="879"/>
    </location>
</feature>
<dbReference type="CDD" id="cd09862">
    <property type="entry name" value="PIN_Rrp44-like"/>
    <property type="match status" value="1"/>
</dbReference>
<dbReference type="AlphaFoldDB" id="A0A8V0X129"/>
<evidence type="ECO:0000256" key="2">
    <source>
        <dbReference type="ARBA" id="ARBA00005785"/>
    </source>
</evidence>
<evidence type="ECO:0000256" key="7">
    <source>
        <dbReference type="ARBA" id="ARBA00022839"/>
    </source>
</evidence>
<evidence type="ECO:0000256" key="5">
    <source>
        <dbReference type="ARBA" id="ARBA00022801"/>
    </source>
</evidence>
<dbReference type="InterPro" id="IPR022966">
    <property type="entry name" value="RNase_II/R_CS"/>
</dbReference>
<dbReference type="Pfam" id="PF17216">
    <property type="entry name" value="Rrp44_CSD1"/>
    <property type="match status" value="1"/>
</dbReference>
<dbReference type="Ensembl" id="ENSGALT00010001862.1">
    <property type="protein sequence ID" value="ENSGALP00010001032.1"/>
    <property type="gene ID" value="ENSGALG00010000843.1"/>
</dbReference>
<organism evidence="14 15">
    <name type="scientific">Gallus gallus</name>
    <name type="common">Chicken</name>
    <dbReference type="NCBI Taxonomy" id="9031"/>
    <lineage>
        <taxon>Eukaryota</taxon>
        <taxon>Metazoa</taxon>
        <taxon>Chordata</taxon>
        <taxon>Craniata</taxon>
        <taxon>Vertebrata</taxon>
        <taxon>Euteleostomi</taxon>
        <taxon>Archelosauria</taxon>
        <taxon>Archosauria</taxon>
        <taxon>Dinosauria</taxon>
        <taxon>Saurischia</taxon>
        <taxon>Theropoda</taxon>
        <taxon>Coelurosauria</taxon>
        <taxon>Aves</taxon>
        <taxon>Neognathae</taxon>
        <taxon>Galloanserae</taxon>
        <taxon>Galliformes</taxon>
        <taxon>Phasianidae</taxon>
        <taxon>Phasianinae</taxon>
        <taxon>Gallus</taxon>
    </lineage>
</organism>
<dbReference type="Pfam" id="PF00773">
    <property type="entry name" value="RNB"/>
    <property type="match status" value="1"/>
</dbReference>
<dbReference type="InterPro" id="IPR002716">
    <property type="entry name" value="PIN_dom"/>
</dbReference>
<dbReference type="GO" id="GO:0003723">
    <property type="term" value="F:RNA binding"/>
    <property type="evidence" value="ECO:0007669"/>
    <property type="project" value="UniProtKB-KW"/>
</dbReference>
<name>A0A8V0X129_CHICK</name>
<dbReference type="GO" id="GO:0005634">
    <property type="term" value="C:nucleus"/>
    <property type="evidence" value="ECO:0007669"/>
    <property type="project" value="UniProtKB-SubCell"/>
</dbReference>
<dbReference type="GO" id="GO:0000175">
    <property type="term" value="F:3'-5'-RNA exonuclease activity"/>
    <property type="evidence" value="ECO:0007669"/>
    <property type="project" value="UniProtKB-ARBA"/>
</dbReference>
<evidence type="ECO:0000256" key="6">
    <source>
        <dbReference type="ARBA" id="ARBA00022835"/>
    </source>
</evidence>
<evidence type="ECO:0000313" key="15">
    <source>
        <dbReference type="Proteomes" id="UP000000539"/>
    </source>
</evidence>
<keyword evidence="15" id="KW-1185">Reference proteome</keyword>